<gene>
    <name evidence="4" type="ORF">FJY75_00810</name>
</gene>
<evidence type="ECO:0000259" key="3">
    <source>
        <dbReference type="PROSITE" id="PS51747"/>
    </source>
</evidence>
<dbReference type="GO" id="GO:0008270">
    <property type="term" value="F:zinc ion binding"/>
    <property type="evidence" value="ECO:0007669"/>
    <property type="project" value="TreeGrafter"/>
</dbReference>
<proteinExistence type="inferred from homology"/>
<dbReference type="GO" id="GO:0004126">
    <property type="term" value="F:cytidine deaminase activity"/>
    <property type="evidence" value="ECO:0007669"/>
    <property type="project" value="UniProtKB-ARBA"/>
</dbReference>
<dbReference type="EMBL" id="VGIY01000008">
    <property type="protein sequence ID" value="MBM3316369.1"/>
    <property type="molecule type" value="Genomic_DNA"/>
</dbReference>
<sequence length="157" mass="15742">MTEPRPDAADLAGIDEARAAARRARAPAAERCGALAVTADGGRHPGTTIRLAGAAGLSACAEQIALSAARAAGASPIARLYLWVPAAAGAHPCGRCLQLWRELAPQARCLLQRGDAPPTELDLAALLPEPFTSYPSAAPPASDPGAGDPPPRAAGGA</sequence>
<dbReference type="PROSITE" id="PS51747">
    <property type="entry name" value="CYT_DCMP_DEAMINASES_2"/>
    <property type="match status" value="1"/>
</dbReference>
<name>A0A937X8C2_UNCEI</name>
<dbReference type="PANTHER" id="PTHR11644">
    <property type="entry name" value="CYTIDINE DEAMINASE"/>
    <property type="match status" value="1"/>
</dbReference>
<feature type="domain" description="CMP/dCMP-type deaminase" evidence="3">
    <location>
        <begin position="8"/>
        <end position="134"/>
    </location>
</feature>
<evidence type="ECO:0000256" key="2">
    <source>
        <dbReference type="SAM" id="MobiDB-lite"/>
    </source>
</evidence>
<protein>
    <recommendedName>
        <fullName evidence="3">CMP/dCMP-type deaminase domain-containing protein</fullName>
    </recommendedName>
</protein>
<dbReference type="InterPro" id="IPR002125">
    <property type="entry name" value="CMP_dCMP_dom"/>
</dbReference>
<evidence type="ECO:0000313" key="5">
    <source>
        <dbReference type="Proteomes" id="UP000748308"/>
    </source>
</evidence>
<evidence type="ECO:0000313" key="4">
    <source>
        <dbReference type="EMBL" id="MBM3316369.1"/>
    </source>
</evidence>
<dbReference type="GO" id="GO:0072527">
    <property type="term" value="P:pyrimidine-containing compound metabolic process"/>
    <property type="evidence" value="ECO:0007669"/>
    <property type="project" value="UniProtKB-ARBA"/>
</dbReference>
<comment type="similarity">
    <text evidence="1">Belongs to the cytidine and deoxycytidylate deaminase family.</text>
</comment>
<dbReference type="Gene3D" id="3.40.140.10">
    <property type="entry name" value="Cytidine Deaminase, domain 2"/>
    <property type="match status" value="1"/>
</dbReference>
<comment type="caution">
    <text evidence="4">The sequence shown here is derived from an EMBL/GenBank/DDBJ whole genome shotgun (WGS) entry which is preliminary data.</text>
</comment>
<dbReference type="GO" id="GO:0055086">
    <property type="term" value="P:nucleobase-containing small molecule metabolic process"/>
    <property type="evidence" value="ECO:0007669"/>
    <property type="project" value="UniProtKB-ARBA"/>
</dbReference>
<dbReference type="AlphaFoldDB" id="A0A937X8C2"/>
<dbReference type="GO" id="GO:0005829">
    <property type="term" value="C:cytosol"/>
    <property type="evidence" value="ECO:0007669"/>
    <property type="project" value="TreeGrafter"/>
</dbReference>
<feature type="compositionally biased region" description="Pro residues" evidence="2">
    <location>
        <begin position="137"/>
        <end position="157"/>
    </location>
</feature>
<accession>A0A937X8C2</accession>
<dbReference type="InterPro" id="IPR050202">
    <property type="entry name" value="Cyt/Deoxycyt_deaminase"/>
</dbReference>
<dbReference type="Proteomes" id="UP000748308">
    <property type="component" value="Unassembled WGS sequence"/>
</dbReference>
<organism evidence="4 5">
    <name type="scientific">Eiseniibacteriota bacterium</name>
    <dbReference type="NCBI Taxonomy" id="2212470"/>
    <lineage>
        <taxon>Bacteria</taxon>
        <taxon>Candidatus Eiseniibacteriota</taxon>
    </lineage>
</organism>
<dbReference type="SUPFAM" id="SSF53927">
    <property type="entry name" value="Cytidine deaminase-like"/>
    <property type="match status" value="1"/>
</dbReference>
<evidence type="ECO:0000256" key="1">
    <source>
        <dbReference type="ARBA" id="ARBA00006576"/>
    </source>
</evidence>
<feature type="region of interest" description="Disordered" evidence="2">
    <location>
        <begin position="132"/>
        <end position="157"/>
    </location>
</feature>
<dbReference type="InterPro" id="IPR016193">
    <property type="entry name" value="Cytidine_deaminase-like"/>
</dbReference>
<dbReference type="PANTHER" id="PTHR11644:SF2">
    <property type="entry name" value="CYTIDINE DEAMINASE"/>
    <property type="match status" value="1"/>
</dbReference>
<reference evidence="4" key="1">
    <citation type="submission" date="2019-03" db="EMBL/GenBank/DDBJ databases">
        <title>Lake Tanganyika Metagenome-Assembled Genomes (MAGs).</title>
        <authorList>
            <person name="Tran P."/>
        </authorList>
    </citation>
    <scope>NUCLEOTIDE SEQUENCE</scope>
    <source>
        <strain evidence="4">M_DeepCast_400m_m2_100</strain>
    </source>
</reference>